<dbReference type="OrthoDB" id="3821551at2"/>
<dbReference type="Gene3D" id="2.40.380.10">
    <property type="entry name" value="FomD-like"/>
    <property type="match status" value="1"/>
</dbReference>
<dbReference type="AlphaFoldDB" id="E8U7M7"/>
<dbReference type="Pfam" id="PF04167">
    <property type="entry name" value="DUF402"/>
    <property type="match status" value="1"/>
</dbReference>
<dbReference type="InterPro" id="IPR007295">
    <property type="entry name" value="DUF402"/>
</dbReference>
<dbReference type="eggNOG" id="COG2306">
    <property type="taxonomic scope" value="Bacteria"/>
</dbReference>
<keyword evidence="3" id="KW-1185">Reference proteome</keyword>
<reference evidence="3" key="2">
    <citation type="submission" date="2011-01" db="EMBL/GenBank/DDBJ databases">
        <title>The complete genome of Deinococcus maricopensis DSM 21211.</title>
        <authorList>
            <consortium name="US DOE Joint Genome Institute (JGI-PGF)"/>
            <person name="Lucas S."/>
            <person name="Copeland A."/>
            <person name="Lapidus A."/>
            <person name="Goodwin L."/>
            <person name="Pitluck S."/>
            <person name="Kyrpides N."/>
            <person name="Mavromatis K."/>
            <person name="Pagani I."/>
            <person name="Ivanova N."/>
            <person name="Ovchinnikova G."/>
            <person name="Zeytun A."/>
            <person name="Detter J.C."/>
            <person name="Han C."/>
            <person name="Land M."/>
            <person name="Hauser L."/>
            <person name="Markowitz V."/>
            <person name="Cheng J.-F."/>
            <person name="Hugenholtz P."/>
            <person name="Woyke T."/>
            <person name="Wu D."/>
            <person name="Pukall R."/>
            <person name="Gehrich-Schroeter G."/>
            <person name="Brambilla E."/>
            <person name="Klenk H.-P."/>
            <person name="Eisen J.A."/>
        </authorList>
    </citation>
    <scope>NUCLEOTIDE SEQUENCE [LARGE SCALE GENOMIC DNA]</scope>
    <source>
        <strain evidence="3">DSM 21211 / LMG 22137 / NRRL B-23946 / LB-34</strain>
    </source>
</reference>
<dbReference type="Proteomes" id="UP000008635">
    <property type="component" value="Chromosome"/>
</dbReference>
<dbReference type="EMBL" id="CP002454">
    <property type="protein sequence ID" value="ADV67066.1"/>
    <property type="molecule type" value="Genomic_DNA"/>
</dbReference>
<evidence type="ECO:0000259" key="1">
    <source>
        <dbReference type="Pfam" id="PF04167"/>
    </source>
</evidence>
<name>E8U7M7_DEIML</name>
<accession>E8U7M7</accession>
<dbReference type="STRING" id="709986.Deima_1417"/>
<evidence type="ECO:0000313" key="3">
    <source>
        <dbReference type="Proteomes" id="UP000008635"/>
    </source>
</evidence>
<proteinExistence type="predicted"/>
<dbReference type="SUPFAM" id="SSF159234">
    <property type="entry name" value="FomD-like"/>
    <property type="match status" value="1"/>
</dbReference>
<sequence>MAAHPVKTERHDTVRYEHHTNTGTRRVSIYRETPGGLYVARPFMNHPRIRHWQAHLLPDLGVQVCRYDFHGEREHDYYLDVATITRDGHVWTVRDYYLDITVWDGLAANILDTDELNAAHDEGLLGAREYAQAVGSAHRTLNALAAHGYRVNDWLAGHGLTLHWDAETANA</sequence>
<dbReference type="RefSeq" id="WP_013556571.1">
    <property type="nucleotide sequence ID" value="NC_014958.1"/>
</dbReference>
<protein>
    <recommendedName>
        <fullName evidence="1">DUF402 domain-containing protein</fullName>
    </recommendedName>
</protein>
<dbReference type="KEGG" id="dmr:Deima_1417"/>
<reference evidence="2 3" key="1">
    <citation type="journal article" date="2011" name="Stand. Genomic Sci.">
        <title>Complete genome sequence of Deinococcus maricopensis type strain (LB-34).</title>
        <authorList>
            <person name="Pukall R."/>
            <person name="Zeytun A."/>
            <person name="Lucas S."/>
            <person name="Lapidus A."/>
            <person name="Hammon N."/>
            <person name="Deshpande S."/>
            <person name="Nolan M."/>
            <person name="Cheng J.F."/>
            <person name="Pitluck S."/>
            <person name="Liolios K."/>
            <person name="Pagani I."/>
            <person name="Mikhailova N."/>
            <person name="Ivanova N."/>
            <person name="Mavromatis K."/>
            <person name="Pati A."/>
            <person name="Tapia R."/>
            <person name="Han C."/>
            <person name="Goodwin L."/>
            <person name="Chen A."/>
            <person name="Palaniappan K."/>
            <person name="Land M."/>
            <person name="Hauser L."/>
            <person name="Chang Y.J."/>
            <person name="Jeffries C.D."/>
            <person name="Brambilla E.M."/>
            <person name="Rohde M."/>
            <person name="Goker M."/>
            <person name="Detter J.C."/>
            <person name="Woyke T."/>
            <person name="Bristow J."/>
            <person name="Eisen J.A."/>
            <person name="Markowitz V."/>
            <person name="Hugenholtz P."/>
            <person name="Kyrpides N.C."/>
            <person name="Klenk H.P."/>
        </authorList>
    </citation>
    <scope>NUCLEOTIDE SEQUENCE [LARGE SCALE GENOMIC DNA]</scope>
    <source>
        <strain evidence="3">DSM 21211 / LMG 22137 / NRRL B-23946 / LB-34</strain>
    </source>
</reference>
<organism evidence="2 3">
    <name type="scientific">Deinococcus maricopensis (strain DSM 21211 / LMG 22137 / NRRL B-23946 / LB-34)</name>
    <dbReference type="NCBI Taxonomy" id="709986"/>
    <lineage>
        <taxon>Bacteria</taxon>
        <taxon>Thermotogati</taxon>
        <taxon>Deinococcota</taxon>
        <taxon>Deinococci</taxon>
        <taxon>Deinococcales</taxon>
        <taxon>Deinococcaceae</taxon>
        <taxon>Deinococcus</taxon>
    </lineage>
</organism>
<gene>
    <name evidence="2" type="ordered locus">Deima_1417</name>
</gene>
<feature type="domain" description="DUF402" evidence="1">
    <location>
        <begin position="19"/>
        <end position="149"/>
    </location>
</feature>
<dbReference type="HOGENOM" id="CLU_103760_1_0_0"/>
<dbReference type="InterPro" id="IPR035930">
    <property type="entry name" value="FomD-like_sf"/>
</dbReference>
<evidence type="ECO:0000313" key="2">
    <source>
        <dbReference type="EMBL" id="ADV67066.1"/>
    </source>
</evidence>